<evidence type="ECO:0000313" key="2">
    <source>
        <dbReference type="EMBL" id="HIT74305.1"/>
    </source>
</evidence>
<reference evidence="2" key="2">
    <citation type="journal article" date="2021" name="PeerJ">
        <title>Extensive microbial diversity within the chicken gut microbiome revealed by metagenomics and culture.</title>
        <authorList>
            <person name="Gilroy R."/>
            <person name="Ravi A."/>
            <person name="Getino M."/>
            <person name="Pursley I."/>
            <person name="Horton D.L."/>
            <person name="Alikhan N.F."/>
            <person name="Baker D."/>
            <person name="Gharbi K."/>
            <person name="Hall N."/>
            <person name="Watson M."/>
            <person name="Adriaenssens E.M."/>
            <person name="Foster-Nyarko E."/>
            <person name="Jarju S."/>
            <person name="Secka A."/>
            <person name="Antonio M."/>
            <person name="Oren A."/>
            <person name="Chaudhuri R.R."/>
            <person name="La Ragione R."/>
            <person name="Hildebrand F."/>
            <person name="Pallen M.J."/>
        </authorList>
    </citation>
    <scope>NUCLEOTIDE SEQUENCE</scope>
    <source>
        <strain evidence="2">ChiGjej1B1-24693</strain>
    </source>
</reference>
<organism evidence="2 3">
    <name type="scientific">Candidatus Avipropionibacterium avicola</name>
    <dbReference type="NCBI Taxonomy" id="2840701"/>
    <lineage>
        <taxon>Bacteria</taxon>
        <taxon>Bacillati</taxon>
        <taxon>Actinomycetota</taxon>
        <taxon>Actinomycetes</taxon>
        <taxon>Propionibacteriales</taxon>
        <taxon>Propionibacteriaceae</taxon>
        <taxon>Propionibacteriaceae incertae sedis</taxon>
        <taxon>Candidatus Avipropionibacterium</taxon>
    </lineage>
</organism>
<dbReference type="EMBL" id="DVLP01000051">
    <property type="protein sequence ID" value="HIT74305.1"/>
    <property type="molecule type" value="Genomic_DNA"/>
</dbReference>
<evidence type="ECO:0000256" key="1">
    <source>
        <dbReference type="SAM" id="MobiDB-lite"/>
    </source>
</evidence>
<reference evidence="2" key="1">
    <citation type="submission" date="2020-10" db="EMBL/GenBank/DDBJ databases">
        <authorList>
            <person name="Gilroy R."/>
        </authorList>
    </citation>
    <scope>NUCLEOTIDE SEQUENCE</scope>
    <source>
        <strain evidence="2">ChiGjej1B1-24693</strain>
    </source>
</reference>
<accession>A0A9D1GXG3</accession>
<sequence length="45" mass="5207">MYEMYPQTWGSQAERPASEGADKPRRRARRSHPVAPRVIRVAKRG</sequence>
<name>A0A9D1GXG3_9ACTN</name>
<evidence type="ECO:0000313" key="3">
    <source>
        <dbReference type="Proteomes" id="UP000886842"/>
    </source>
</evidence>
<gene>
    <name evidence="2" type="ORF">IAA98_01800</name>
</gene>
<protein>
    <submittedName>
        <fullName evidence="2">Uncharacterized protein</fullName>
    </submittedName>
</protein>
<comment type="caution">
    <text evidence="2">The sequence shown here is derived from an EMBL/GenBank/DDBJ whole genome shotgun (WGS) entry which is preliminary data.</text>
</comment>
<proteinExistence type="predicted"/>
<feature type="region of interest" description="Disordered" evidence="1">
    <location>
        <begin position="1"/>
        <end position="45"/>
    </location>
</feature>
<dbReference type="AlphaFoldDB" id="A0A9D1GXG3"/>
<dbReference type="Proteomes" id="UP000886842">
    <property type="component" value="Unassembled WGS sequence"/>
</dbReference>